<sequence length="175" mass="19674">MTKSWCFSSERPMVDRQPGPRNLGLSLVVCPTWYCISTAQTVVLAKRKFPFNGHGRRETQGDGSSARPRTESQSQERAEVWQTKFEPTENQRPWKFRPPASPIFILPTRGVKGKELSPLPTGRMVELALIKLGKGPMQWLRQAAGSLESTLAKQSIHCIMIPLESRVIAFIPSRS</sequence>
<protein>
    <submittedName>
        <fullName evidence="2">Uncharacterized protein</fullName>
    </submittedName>
</protein>
<evidence type="ECO:0000313" key="3">
    <source>
        <dbReference type="Proteomes" id="UP000235371"/>
    </source>
</evidence>
<dbReference type="RefSeq" id="XP_024735884.1">
    <property type="nucleotide sequence ID" value="XM_024872703.1"/>
</dbReference>
<dbReference type="GeneID" id="36580783"/>
<dbReference type="InParanoid" id="A0A2J6T7I5"/>
<dbReference type="AlphaFoldDB" id="A0A2J6T7I5"/>
<dbReference type="Proteomes" id="UP000235371">
    <property type="component" value="Unassembled WGS sequence"/>
</dbReference>
<name>A0A2J6T7I5_9HELO</name>
<dbReference type="EMBL" id="KZ613817">
    <property type="protein sequence ID" value="PMD58980.1"/>
    <property type="molecule type" value="Genomic_DNA"/>
</dbReference>
<accession>A0A2J6T7I5</accession>
<evidence type="ECO:0000313" key="2">
    <source>
        <dbReference type="EMBL" id="PMD58980.1"/>
    </source>
</evidence>
<reference evidence="2 3" key="1">
    <citation type="submission" date="2016-04" db="EMBL/GenBank/DDBJ databases">
        <title>A degradative enzymes factory behind the ericoid mycorrhizal symbiosis.</title>
        <authorList>
            <consortium name="DOE Joint Genome Institute"/>
            <person name="Martino E."/>
            <person name="Morin E."/>
            <person name="Grelet G."/>
            <person name="Kuo A."/>
            <person name="Kohler A."/>
            <person name="Daghino S."/>
            <person name="Barry K."/>
            <person name="Choi C."/>
            <person name="Cichocki N."/>
            <person name="Clum A."/>
            <person name="Copeland A."/>
            <person name="Hainaut M."/>
            <person name="Haridas S."/>
            <person name="Labutti K."/>
            <person name="Lindquist E."/>
            <person name="Lipzen A."/>
            <person name="Khouja H.-R."/>
            <person name="Murat C."/>
            <person name="Ohm R."/>
            <person name="Olson A."/>
            <person name="Spatafora J."/>
            <person name="Veneault-Fourrey C."/>
            <person name="Henrissat B."/>
            <person name="Grigoriev I."/>
            <person name="Martin F."/>
            <person name="Perotto S."/>
        </authorList>
    </citation>
    <scope>NUCLEOTIDE SEQUENCE [LARGE SCALE GENOMIC DNA]</scope>
    <source>
        <strain evidence="2 3">E</strain>
    </source>
</reference>
<feature type="compositionally biased region" description="Basic and acidic residues" evidence="1">
    <location>
        <begin position="68"/>
        <end position="79"/>
    </location>
</feature>
<gene>
    <name evidence="2" type="ORF">K444DRAFT_420538</name>
</gene>
<keyword evidence="3" id="KW-1185">Reference proteome</keyword>
<organism evidence="2 3">
    <name type="scientific">Hyaloscypha bicolor E</name>
    <dbReference type="NCBI Taxonomy" id="1095630"/>
    <lineage>
        <taxon>Eukaryota</taxon>
        <taxon>Fungi</taxon>
        <taxon>Dikarya</taxon>
        <taxon>Ascomycota</taxon>
        <taxon>Pezizomycotina</taxon>
        <taxon>Leotiomycetes</taxon>
        <taxon>Helotiales</taxon>
        <taxon>Hyaloscyphaceae</taxon>
        <taxon>Hyaloscypha</taxon>
        <taxon>Hyaloscypha bicolor</taxon>
    </lineage>
</organism>
<evidence type="ECO:0000256" key="1">
    <source>
        <dbReference type="SAM" id="MobiDB-lite"/>
    </source>
</evidence>
<feature type="region of interest" description="Disordered" evidence="1">
    <location>
        <begin position="52"/>
        <end position="92"/>
    </location>
</feature>
<proteinExistence type="predicted"/>